<feature type="domain" description="OTU" evidence="3">
    <location>
        <begin position="165"/>
        <end position="288"/>
    </location>
</feature>
<dbReference type="Gene3D" id="3.90.70.80">
    <property type="match status" value="1"/>
</dbReference>
<protein>
    <recommendedName>
        <fullName evidence="7">OTU domain-containing protein</fullName>
    </recommendedName>
</protein>
<dbReference type="SUPFAM" id="SSF54001">
    <property type="entry name" value="Cysteine proteinases"/>
    <property type="match status" value="1"/>
</dbReference>
<accession>A0AA39LN62</accession>
<dbReference type="InterPro" id="IPR003323">
    <property type="entry name" value="OTU_dom"/>
</dbReference>
<dbReference type="Pfam" id="PF04727">
    <property type="entry name" value="ELMO_CED12"/>
    <property type="match status" value="1"/>
</dbReference>
<dbReference type="PANTHER" id="PTHR12771">
    <property type="entry name" value="ENGULFMENT AND CELL MOTILITY"/>
    <property type="match status" value="1"/>
</dbReference>
<dbReference type="Proteomes" id="UP001175271">
    <property type="component" value="Unassembled WGS sequence"/>
</dbReference>
<evidence type="ECO:0000259" key="4">
    <source>
        <dbReference type="PROSITE" id="PS51335"/>
    </source>
</evidence>
<gene>
    <name evidence="5" type="ORF">QR680_016958</name>
</gene>
<feature type="domain" description="ELMO" evidence="4">
    <location>
        <begin position="379"/>
        <end position="535"/>
    </location>
</feature>
<evidence type="ECO:0008006" key="7">
    <source>
        <dbReference type="Google" id="ProtNLM"/>
    </source>
</evidence>
<feature type="region of interest" description="Disordered" evidence="2">
    <location>
        <begin position="1"/>
        <end position="132"/>
    </location>
</feature>
<comment type="caution">
    <text evidence="5">The sequence shown here is derived from an EMBL/GenBank/DDBJ whole genome shotgun (WGS) entry which is preliminary data.</text>
</comment>
<feature type="coiled-coil region" evidence="1">
    <location>
        <begin position="341"/>
        <end position="368"/>
    </location>
</feature>
<dbReference type="GO" id="GO:0005096">
    <property type="term" value="F:GTPase activator activity"/>
    <property type="evidence" value="ECO:0007669"/>
    <property type="project" value="TreeGrafter"/>
</dbReference>
<evidence type="ECO:0000313" key="6">
    <source>
        <dbReference type="Proteomes" id="UP001175271"/>
    </source>
</evidence>
<keyword evidence="1" id="KW-0175">Coiled coil</keyword>
<sequence length="552" mass="62739">MTLSCSEDGSNEPCDGAVLAGGPESLDEVLARHKKEKKDLQGKIMALKKAVPKGNGKQKKQVTEEVARLEAEIKERHAQELAAAEANNASSPDPDTAADTPETDTPSPDAEVAPKLSKAQKRREKKLEESKRRDALNKEALVDALTAPRTREKQAINRILANRNMQIYDIVPDGDCLYNALAHQLSGSSSGEKLRTLASEYIEGNKLDFLPFLTTADGDVVEDGEAFEDYCLKGNLASEAMDMLNEFVEYLRIHVWRYIYDYLMGLLTGQSSLERVLSRNHRFLASKTSSVEFLLTCSSDSRIRAFDWELGDETLEAEGLMNDEYPPLTMKPTTGELDEYNADLKRQLADAMKQIKGYKKLCEDVEERRSIKYCSDSEVHEKKLMRLWDLLMPDDELDKRISKKWQMIGFQGDDPATDFRGMGLLGLEQLVFLAQYDEDRAKNMLSLSLHPVIGFPFAIAGITITYVTRQFLNEGLLKNHFYNNIRGPLTMDNFHQIYCRIFTLFCDYWNIAHPTSVMMFNPIKERFIKKMEEYLRLESANLDELTVEELCD</sequence>
<evidence type="ECO:0000256" key="1">
    <source>
        <dbReference type="SAM" id="Coils"/>
    </source>
</evidence>
<reference evidence="5" key="1">
    <citation type="submission" date="2023-06" db="EMBL/GenBank/DDBJ databases">
        <title>Genomic analysis of the entomopathogenic nematode Steinernema hermaphroditum.</title>
        <authorList>
            <person name="Schwarz E.M."/>
            <person name="Heppert J.K."/>
            <person name="Baniya A."/>
            <person name="Schwartz H.T."/>
            <person name="Tan C.-H."/>
            <person name="Antoshechkin I."/>
            <person name="Sternberg P.W."/>
            <person name="Goodrich-Blair H."/>
            <person name="Dillman A.R."/>
        </authorList>
    </citation>
    <scope>NUCLEOTIDE SEQUENCE</scope>
    <source>
        <strain evidence="5">PS9179</strain>
        <tissue evidence="5">Whole animal</tissue>
    </source>
</reference>
<feature type="compositionally biased region" description="Basic and acidic residues" evidence="2">
    <location>
        <begin position="61"/>
        <end position="79"/>
    </location>
</feature>
<keyword evidence="6" id="KW-1185">Reference proteome</keyword>
<dbReference type="EMBL" id="JAUCMV010000004">
    <property type="protein sequence ID" value="KAK0403502.1"/>
    <property type="molecule type" value="Genomic_DNA"/>
</dbReference>
<name>A0AA39LN62_9BILA</name>
<proteinExistence type="predicted"/>
<evidence type="ECO:0000256" key="2">
    <source>
        <dbReference type="SAM" id="MobiDB-lite"/>
    </source>
</evidence>
<evidence type="ECO:0000259" key="3">
    <source>
        <dbReference type="PROSITE" id="PS50802"/>
    </source>
</evidence>
<dbReference type="InterPro" id="IPR038765">
    <property type="entry name" value="Papain-like_cys_pep_sf"/>
</dbReference>
<dbReference type="AlphaFoldDB" id="A0AA39LN62"/>
<dbReference type="PROSITE" id="PS51335">
    <property type="entry name" value="ELMO"/>
    <property type="match status" value="1"/>
</dbReference>
<feature type="compositionally biased region" description="Low complexity" evidence="2">
    <location>
        <begin position="80"/>
        <end position="111"/>
    </location>
</feature>
<organism evidence="5 6">
    <name type="scientific">Steinernema hermaphroditum</name>
    <dbReference type="NCBI Taxonomy" id="289476"/>
    <lineage>
        <taxon>Eukaryota</taxon>
        <taxon>Metazoa</taxon>
        <taxon>Ecdysozoa</taxon>
        <taxon>Nematoda</taxon>
        <taxon>Chromadorea</taxon>
        <taxon>Rhabditida</taxon>
        <taxon>Tylenchina</taxon>
        <taxon>Panagrolaimomorpha</taxon>
        <taxon>Strongyloidoidea</taxon>
        <taxon>Steinernematidae</taxon>
        <taxon>Steinernema</taxon>
    </lineage>
</organism>
<dbReference type="InterPro" id="IPR050868">
    <property type="entry name" value="ELMO_domain-containing"/>
</dbReference>
<evidence type="ECO:0000313" key="5">
    <source>
        <dbReference type="EMBL" id="KAK0403502.1"/>
    </source>
</evidence>
<dbReference type="InterPro" id="IPR006816">
    <property type="entry name" value="ELMO_dom"/>
</dbReference>
<dbReference type="PANTHER" id="PTHR12771:SF51">
    <property type="entry name" value="LD01482P"/>
    <property type="match status" value="1"/>
</dbReference>
<dbReference type="PROSITE" id="PS50802">
    <property type="entry name" value="OTU"/>
    <property type="match status" value="1"/>
</dbReference>